<dbReference type="AlphaFoldDB" id="A0A2A9HH22"/>
<dbReference type="InterPro" id="IPR036465">
    <property type="entry name" value="vWFA_dom_sf"/>
</dbReference>
<keyword evidence="3" id="KW-1185">Reference proteome</keyword>
<dbReference type="PANTHER" id="PTHR33608:SF6">
    <property type="entry name" value="BLL2464 PROTEIN"/>
    <property type="match status" value="1"/>
</dbReference>
<dbReference type="Pfam" id="PF01882">
    <property type="entry name" value="DUF58"/>
    <property type="match status" value="1"/>
</dbReference>
<reference evidence="2 3" key="1">
    <citation type="submission" date="2017-09" db="EMBL/GenBank/DDBJ databases">
        <title>Sequencing the genomes of two abundant thermophiles in Great Basin hot springs: Thermocrinis jamiesonii and novel Chloroflexi Thermoflexus hugenholtzii.</title>
        <authorList>
            <person name="Hedlund B."/>
        </authorList>
    </citation>
    <scope>NUCLEOTIDE SEQUENCE [LARGE SCALE GENOMIC DNA]</scope>
    <source>
        <strain evidence="2 3">G233</strain>
    </source>
</reference>
<comment type="caution">
    <text evidence="2">The sequence shown here is derived from an EMBL/GenBank/DDBJ whole genome shotgun (WGS) entry which is preliminary data.</text>
</comment>
<evidence type="ECO:0000259" key="1">
    <source>
        <dbReference type="Pfam" id="PF01882"/>
    </source>
</evidence>
<dbReference type="PANTHER" id="PTHR33608">
    <property type="entry name" value="BLL2464 PROTEIN"/>
    <property type="match status" value="1"/>
</dbReference>
<dbReference type="SUPFAM" id="SSF53300">
    <property type="entry name" value="vWA-like"/>
    <property type="match status" value="1"/>
</dbReference>
<organism evidence="2 3">
    <name type="scientific">Tepidiforma thermophila (strain KCTC 52669 / CGMCC 1.13589 / G233)</name>
    <dbReference type="NCBI Taxonomy" id="2761530"/>
    <lineage>
        <taxon>Bacteria</taxon>
        <taxon>Bacillati</taxon>
        <taxon>Chloroflexota</taxon>
        <taxon>Tepidiformia</taxon>
        <taxon>Tepidiformales</taxon>
        <taxon>Tepidiformaceae</taxon>
        <taxon>Tepidiforma</taxon>
    </lineage>
</organism>
<gene>
    <name evidence="2" type="ORF">A9A59_2595</name>
</gene>
<name>A0A2A9HH22_TEPT2</name>
<dbReference type="Proteomes" id="UP000223071">
    <property type="component" value="Unassembled WGS sequence"/>
</dbReference>
<feature type="domain" description="DUF58" evidence="1">
    <location>
        <begin position="56"/>
        <end position="270"/>
    </location>
</feature>
<proteinExistence type="predicted"/>
<dbReference type="InterPro" id="IPR002881">
    <property type="entry name" value="DUF58"/>
</dbReference>
<evidence type="ECO:0000313" key="3">
    <source>
        <dbReference type="Proteomes" id="UP000223071"/>
    </source>
</evidence>
<sequence length="307" mass="33663">MSGLAVRRPTREAPGPGPMPEAVLRALDISIGRRVSSLLAGDFRSHGLGAGTELAQVREYVPGDDVRRIDWNVTARTLVPHVREFVAERVLTTWLVLDASPSMLFGTADRRKFDVAEGVALAAGHVATRHGNALGVYIFDGAKERLTRPAQGRAGLLALLLALRLQLPAEGSAASLGRAIGRVDRFAGRGRLVMLVSDFRGPRDWERPLLQLCGRHDVIAVEIRDPREQELPDVGELWLVDPETGRRLRVDTGSKRLRERFAAAAQEEREEVAAAIRRAGARHIVLWTAGDWLRPFAAGLLENGVVR</sequence>
<accession>A0A2A9HH22</accession>
<dbReference type="RefSeq" id="WP_098504647.1">
    <property type="nucleotide sequence ID" value="NZ_PDJQ01000001.1"/>
</dbReference>
<protein>
    <submittedName>
        <fullName evidence="2">Uncharacterized protein DUF58</fullName>
    </submittedName>
</protein>
<evidence type="ECO:0000313" key="2">
    <source>
        <dbReference type="EMBL" id="PFG75327.1"/>
    </source>
</evidence>
<dbReference type="EMBL" id="PDJQ01000001">
    <property type="protein sequence ID" value="PFG75327.1"/>
    <property type="molecule type" value="Genomic_DNA"/>
</dbReference>